<feature type="transmembrane region" description="Helical" evidence="2">
    <location>
        <begin position="496"/>
        <end position="518"/>
    </location>
</feature>
<keyword evidence="4" id="KW-1185">Reference proteome</keyword>
<gene>
    <name evidence="3" type="ORF">PROFUN_07941</name>
</gene>
<evidence type="ECO:0000256" key="1">
    <source>
        <dbReference type="SAM" id="MobiDB-lite"/>
    </source>
</evidence>
<name>A0A2P6NL45_9EUKA</name>
<evidence type="ECO:0000256" key="2">
    <source>
        <dbReference type="SAM" id="Phobius"/>
    </source>
</evidence>
<feature type="compositionally biased region" description="Polar residues" evidence="1">
    <location>
        <begin position="8"/>
        <end position="21"/>
    </location>
</feature>
<dbReference type="EMBL" id="MDYQ01000058">
    <property type="protein sequence ID" value="PRP84691.1"/>
    <property type="molecule type" value="Genomic_DNA"/>
</dbReference>
<dbReference type="OrthoDB" id="10686210at2759"/>
<sequence>MRKRLNLRPSQDKSFNSNMKKQGSPISITIICIAIVYLGSFAFIEDESRHVGRELLGTRENPITHTNISDQFCAMDSNGQTHCLAYAEVVAYYAGTPGIILTALSLISLLVYLLFHFVFCFCCNGCANRCLPPPVGSKAKLWLVRLVPLLAVLGLAACMAAAFVSNKTVNGSVNTMETTIVNTTTSMNNTLNTVVGLLEQFNVTKDISSVASSAQSYLNQASGQSSSATTQVNKYNDIRSKVFIALFVFPLALAVFGCLGALIRLRVVVWIIGLLCFFASAFMWASLGIHSSVEYAFNDLCKDILQLGETRYGSNQGISAIIQCANGTNAFDPVIAYINNGTNQVYNDTCTEIHKLCSSEYVDCHVTTCNRTTINSYANATISEPTKLACRLDPTRSCPFNSAYAVACKNQPDQIYGCEFSNHTVAECQTKCNSSSLRDASQQIVAAIGIIDQLNDILYNKLLPILNCEIIEEAFLSLKTSLCTDLKGSVHNISTISIIAGVVIALLTITSLLGCVILRKAEDVEGMSEYEMK</sequence>
<feature type="transmembrane region" description="Helical" evidence="2">
    <location>
        <begin position="242"/>
        <end position="262"/>
    </location>
</feature>
<evidence type="ECO:0000313" key="4">
    <source>
        <dbReference type="Proteomes" id="UP000241769"/>
    </source>
</evidence>
<feature type="transmembrane region" description="Helical" evidence="2">
    <location>
        <begin position="267"/>
        <end position="287"/>
    </location>
</feature>
<proteinExistence type="predicted"/>
<dbReference type="AlphaFoldDB" id="A0A2P6NL45"/>
<dbReference type="Proteomes" id="UP000241769">
    <property type="component" value="Unassembled WGS sequence"/>
</dbReference>
<dbReference type="InParanoid" id="A0A2P6NL45"/>
<dbReference type="InterPro" id="IPR040283">
    <property type="entry name" value="DDB_G0292058-like"/>
</dbReference>
<feature type="transmembrane region" description="Helical" evidence="2">
    <location>
        <begin position="99"/>
        <end position="121"/>
    </location>
</feature>
<feature type="region of interest" description="Disordered" evidence="1">
    <location>
        <begin position="1"/>
        <end position="21"/>
    </location>
</feature>
<feature type="transmembrane region" description="Helical" evidence="2">
    <location>
        <begin position="26"/>
        <end position="44"/>
    </location>
</feature>
<evidence type="ECO:0000313" key="3">
    <source>
        <dbReference type="EMBL" id="PRP84691.1"/>
    </source>
</evidence>
<comment type="caution">
    <text evidence="3">The sequence shown here is derived from an EMBL/GenBank/DDBJ whole genome shotgun (WGS) entry which is preliminary data.</text>
</comment>
<dbReference type="PANTHER" id="PTHR31414:SF18">
    <property type="entry name" value="TRANSMEMBRANE PROTEIN-RELATED"/>
    <property type="match status" value="1"/>
</dbReference>
<reference evidence="3 4" key="1">
    <citation type="journal article" date="2018" name="Genome Biol. Evol.">
        <title>Multiple Roots of Fruiting Body Formation in Amoebozoa.</title>
        <authorList>
            <person name="Hillmann F."/>
            <person name="Forbes G."/>
            <person name="Novohradska S."/>
            <person name="Ferling I."/>
            <person name="Riege K."/>
            <person name="Groth M."/>
            <person name="Westermann M."/>
            <person name="Marz M."/>
            <person name="Spaller T."/>
            <person name="Winckler T."/>
            <person name="Schaap P."/>
            <person name="Glockner G."/>
        </authorList>
    </citation>
    <scope>NUCLEOTIDE SEQUENCE [LARGE SCALE GENOMIC DNA]</scope>
    <source>
        <strain evidence="3 4">Jena</strain>
    </source>
</reference>
<accession>A0A2P6NL45</accession>
<keyword evidence="2" id="KW-1133">Transmembrane helix</keyword>
<feature type="transmembrane region" description="Helical" evidence="2">
    <location>
        <begin position="142"/>
        <end position="164"/>
    </location>
</feature>
<keyword evidence="2" id="KW-0812">Transmembrane</keyword>
<dbReference type="PANTHER" id="PTHR31414">
    <property type="entry name" value="TRANSMEMBRANE PROTEIN DDB_G0292058"/>
    <property type="match status" value="1"/>
</dbReference>
<dbReference type="GO" id="GO:0016020">
    <property type="term" value="C:membrane"/>
    <property type="evidence" value="ECO:0007669"/>
    <property type="project" value="TreeGrafter"/>
</dbReference>
<keyword evidence="2" id="KW-0472">Membrane</keyword>
<protein>
    <submittedName>
        <fullName evidence="3">Uncharacterized protein</fullName>
    </submittedName>
</protein>
<organism evidence="3 4">
    <name type="scientific">Planoprotostelium fungivorum</name>
    <dbReference type="NCBI Taxonomy" id="1890364"/>
    <lineage>
        <taxon>Eukaryota</taxon>
        <taxon>Amoebozoa</taxon>
        <taxon>Evosea</taxon>
        <taxon>Variosea</taxon>
        <taxon>Cavosteliida</taxon>
        <taxon>Cavosteliaceae</taxon>
        <taxon>Planoprotostelium</taxon>
    </lineage>
</organism>